<dbReference type="InterPro" id="IPR050208">
    <property type="entry name" value="MHC_class-I_related"/>
</dbReference>
<keyword evidence="8" id="KW-1015">Disulfide bond</keyword>
<evidence type="ECO:0000256" key="1">
    <source>
        <dbReference type="ARBA" id="ARBA00004479"/>
    </source>
</evidence>
<dbReference type="GO" id="GO:0009897">
    <property type="term" value="C:external side of plasma membrane"/>
    <property type="evidence" value="ECO:0007669"/>
    <property type="project" value="TreeGrafter"/>
</dbReference>
<keyword evidence="3 12" id="KW-0812">Transmembrane</keyword>
<dbReference type="OrthoDB" id="8936120at2759"/>
<dbReference type="Gene3D" id="3.30.500.10">
    <property type="entry name" value="MHC class I-like antigen recognition-like"/>
    <property type="match status" value="1"/>
</dbReference>
<dbReference type="GO" id="GO:0006955">
    <property type="term" value="P:immune response"/>
    <property type="evidence" value="ECO:0007669"/>
    <property type="project" value="TreeGrafter"/>
</dbReference>
<evidence type="ECO:0000256" key="8">
    <source>
        <dbReference type="ARBA" id="ARBA00023157"/>
    </source>
</evidence>
<reference evidence="14 15" key="1">
    <citation type="submission" date="2019-04" db="EMBL/GenBank/DDBJ databases">
        <title>Draft genome of the big-headed turtle Platysternon megacephalum.</title>
        <authorList>
            <person name="Gong S."/>
        </authorList>
    </citation>
    <scope>NUCLEOTIDE SEQUENCE [LARGE SCALE GENOMIC DNA]</scope>
    <source>
        <strain evidence="14">DO16091913</strain>
        <tissue evidence="14">Muscle</tissue>
    </source>
</reference>
<dbReference type="GO" id="GO:0042612">
    <property type="term" value="C:MHC class I protein complex"/>
    <property type="evidence" value="ECO:0007669"/>
    <property type="project" value="UniProtKB-KW"/>
</dbReference>
<keyword evidence="9" id="KW-0325">Glycoprotein</keyword>
<feature type="domain" description="Ig-like" evidence="13">
    <location>
        <begin position="174"/>
        <end position="262"/>
    </location>
</feature>
<gene>
    <name evidence="14" type="ORF">DR999_PMT21995</name>
</gene>
<dbReference type="PANTHER" id="PTHR16675:SF242">
    <property type="entry name" value="MAJOR HISTOCOMPATIBILITY COMPLEX CLASS I-RELATED GENE PROTEIN"/>
    <property type="match status" value="1"/>
</dbReference>
<comment type="caution">
    <text evidence="14">The sequence shown here is derived from an EMBL/GenBank/DDBJ whole genome shotgun (WGS) entry which is preliminary data.</text>
</comment>
<evidence type="ECO:0000313" key="15">
    <source>
        <dbReference type="Proteomes" id="UP000297703"/>
    </source>
</evidence>
<dbReference type="STRING" id="55544.A0A4D9DG37"/>
<protein>
    <submittedName>
        <fullName evidence="14">Peptide chain release factor 1</fullName>
    </submittedName>
</protein>
<reference evidence="14 15" key="2">
    <citation type="submission" date="2019-04" db="EMBL/GenBank/DDBJ databases">
        <title>The genome sequence of big-headed turtle.</title>
        <authorList>
            <person name="Gong S."/>
        </authorList>
    </citation>
    <scope>NUCLEOTIDE SEQUENCE [LARGE SCALE GENOMIC DNA]</scope>
    <source>
        <strain evidence="14">DO16091913</strain>
        <tissue evidence="14">Muscle</tissue>
    </source>
</reference>
<evidence type="ECO:0000256" key="11">
    <source>
        <dbReference type="SAM" id="MobiDB-lite"/>
    </source>
</evidence>
<evidence type="ECO:0000256" key="4">
    <source>
        <dbReference type="ARBA" id="ARBA00022729"/>
    </source>
</evidence>
<dbReference type="InterPro" id="IPR007110">
    <property type="entry name" value="Ig-like_dom"/>
</dbReference>
<accession>A0A4D9DG37</accession>
<keyword evidence="7 12" id="KW-0472">Membrane</keyword>
<evidence type="ECO:0000256" key="10">
    <source>
        <dbReference type="RuleBase" id="RU004439"/>
    </source>
</evidence>
<evidence type="ECO:0000256" key="3">
    <source>
        <dbReference type="ARBA" id="ARBA00022692"/>
    </source>
</evidence>
<proteinExistence type="inferred from homology"/>
<feature type="compositionally biased region" description="Polar residues" evidence="11">
    <location>
        <begin position="311"/>
        <end position="323"/>
    </location>
</feature>
<dbReference type="Pfam" id="PF07654">
    <property type="entry name" value="C1-set"/>
    <property type="match status" value="1"/>
</dbReference>
<evidence type="ECO:0000256" key="12">
    <source>
        <dbReference type="SAM" id="Phobius"/>
    </source>
</evidence>
<dbReference type="InterPro" id="IPR036179">
    <property type="entry name" value="Ig-like_dom_sf"/>
</dbReference>
<keyword evidence="15" id="KW-1185">Reference proteome</keyword>
<evidence type="ECO:0000256" key="5">
    <source>
        <dbReference type="ARBA" id="ARBA00022859"/>
    </source>
</evidence>
<dbReference type="InterPro" id="IPR003597">
    <property type="entry name" value="Ig_C1-set"/>
</dbReference>
<organism evidence="14 15">
    <name type="scientific">Platysternon megacephalum</name>
    <name type="common">big-headed turtle</name>
    <dbReference type="NCBI Taxonomy" id="55544"/>
    <lineage>
        <taxon>Eukaryota</taxon>
        <taxon>Metazoa</taxon>
        <taxon>Chordata</taxon>
        <taxon>Craniata</taxon>
        <taxon>Vertebrata</taxon>
        <taxon>Euteleostomi</taxon>
        <taxon>Archelosauria</taxon>
        <taxon>Testudinata</taxon>
        <taxon>Testudines</taxon>
        <taxon>Cryptodira</taxon>
        <taxon>Durocryptodira</taxon>
        <taxon>Testudinoidea</taxon>
        <taxon>Platysternidae</taxon>
        <taxon>Platysternon</taxon>
    </lineage>
</organism>
<name>A0A4D9DG37_9SAUR</name>
<keyword evidence="6 12" id="KW-1133">Transmembrane helix</keyword>
<dbReference type="SMART" id="SM00407">
    <property type="entry name" value="IGc1"/>
    <property type="match status" value="1"/>
</dbReference>
<dbReference type="PROSITE" id="PS00290">
    <property type="entry name" value="IG_MHC"/>
    <property type="match status" value="1"/>
</dbReference>
<dbReference type="PRINTS" id="PR01638">
    <property type="entry name" value="MHCCLASSI"/>
</dbReference>
<dbReference type="EMBL" id="QXTE01000732">
    <property type="protein sequence ID" value="TFJ96230.1"/>
    <property type="molecule type" value="Genomic_DNA"/>
</dbReference>
<dbReference type="GO" id="GO:0002474">
    <property type="term" value="P:antigen processing and presentation of peptide antigen via MHC class I"/>
    <property type="evidence" value="ECO:0007669"/>
    <property type="project" value="UniProtKB-KW"/>
</dbReference>
<dbReference type="InterPro" id="IPR013783">
    <property type="entry name" value="Ig-like_fold"/>
</dbReference>
<dbReference type="PROSITE" id="PS50835">
    <property type="entry name" value="IG_LIKE"/>
    <property type="match status" value="1"/>
</dbReference>
<dbReference type="InterPro" id="IPR003006">
    <property type="entry name" value="Ig/MHC_CS"/>
</dbReference>
<dbReference type="InterPro" id="IPR011162">
    <property type="entry name" value="MHC_I/II-like_Ag-recog"/>
</dbReference>
<keyword evidence="2" id="KW-0490">MHC I</keyword>
<dbReference type="FunFam" id="2.60.40.10:FF:000204">
    <property type="entry name" value="Major histocompatibility complex, class I-related protein"/>
    <property type="match status" value="1"/>
</dbReference>
<dbReference type="Proteomes" id="UP000297703">
    <property type="component" value="Unassembled WGS sequence"/>
</dbReference>
<dbReference type="InterPro" id="IPR011161">
    <property type="entry name" value="MHC_I-like_Ag-recog"/>
</dbReference>
<evidence type="ECO:0000256" key="7">
    <source>
        <dbReference type="ARBA" id="ARBA00023136"/>
    </source>
</evidence>
<dbReference type="InterPro" id="IPR037055">
    <property type="entry name" value="MHC_I-like_Ag-recog_sf"/>
</dbReference>
<sequence length="323" mass="36981">MVVSEPGPGLPWYSRVVYVDDQVIYVYTSGMQKAEPRTVWMAQNEGPEFWDERTWWAQRHQKWFKASLNTLGQLYNQSEGFHIIQMKYGCDLREDNVIQGFYQDSYDGRDFLTFDKETMTLVAADIGAQITKRRWDAEVFDNQQWKRYLEERCIPWLRSSLEYGKETLQRKVRPTAKVSDRSSHDGLSTLSCTVSGFYPRDITVTWLKNGESRQQVTYSEGILPNGDGTYQTWVTMEIDPKIKAHYSCHVEHESLLEPLSISWEPNNNLIPIVAGVITAVVLMGVIIGVVVWKKKHPGRKRDGYAVAQAHDQGSSGSDVSAKA</sequence>
<keyword evidence="5" id="KW-0391">Immunity</keyword>
<feature type="region of interest" description="Disordered" evidence="11">
    <location>
        <begin position="302"/>
        <end position="323"/>
    </location>
</feature>
<comment type="similarity">
    <text evidence="10">Belongs to the MHC class I family.</text>
</comment>
<evidence type="ECO:0000256" key="2">
    <source>
        <dbReference type="ARBA" id="ARBA00022451"/>
    </source>
</evidence>
<dbReference type="PANTHER" id="PTHR16675">
    <property type="entry name" value="MHC CLASS I-RELATED"/>
    <property type="match status" value="1"/>
</dbReference>
<evidence type="ECO:0000313" key="14">
    <source>
        <dbReference type="EMBL" id="TFJ96230.1"/>
    </source>
</evidence>
<comment type="subcellular location">
    <subcellularLocation>
        <location evidence="1">Membrane</location>
        <topology evidence="1">Single-pass type I membrane protein</topology>
    </subcellularLocation>
</comment>
<keyword evidence="4" id="KW-0732">Signal</keyword>
<evidence type="ECO:0000256" key="9">
    <source>
        <dbReference type="ARBA" id="ARBA00023180"/>
    </source>
</evidence>
<feature type="transmembrane region" description="Helical" evidence="12">
    <location>
        <begin position="269"/>
        <end position="292"/>
    </location>
</feature>
<dbReference type="InterPro" id="IPR001039">
    <property type="entry name" value="MHC_I_a_a1/a2"/>
</dbReference>
<dbReference type="GO" id="GO:0005615">
    <property type="term" value="C:extracellular space"/>
    <property type="evidence" value="ECO:0007669"/>
    <property type="project" value="TreeGrafter"/>
</dbReference>
<evidence type="ECO:0000256" key="6">
    <source>
        <dbReference type="ARBA" id="ARBA00022989"/>
    </source>
</evidence>
<evidence type="ECO:0000259" key="13">
    <source>
        <dbReference type="PROSITE" id="PS50835"/>
    </source>
</evidence>
<dbReference type="FunFam" id="3.30.500.10:FF:000001">
    <property type="entry name" value="H-2 class I histocompatibility antigen, alpha chain"/>
    <property type="match status" value="1"/>
</dbReference>
<dbReference type="Pfam" id="PF00129">
    <property type="entry name" value="MHC_I"/>
    <property type="match status" value="1"/>
</dbReference>
<dbReference type="SUPFAM" id="SSF48726">
    <property type="entry name" value="Immunoglobulin"/>
    <property type="match status" value="1"/>
</dbReference>
<dbReference type="Gene3D" id="2.60.40.10">
    <property type="entry name" value="Immunoglobulins"/>
    <property type="match status" value="1"/>
</dbReference>
<dbReference type="AlphaFoldDB" id="A0A4D9DG37"/>
<dbReference type="SUPFAM" id="SSF54452">
    <property type="entry name" value="MHC antigen-recognition domain"/>
    <property type="match status" value="1"/>
</dbReference>